<name>A0A6F9DIC8_9ASCI</name>
<protein>
    <submittedName>
        <fullName evidence="1">Uncharacterized protein LOC104266555</fullName>
    </submittedName>
</protein>
<organism evidence="1">
    <name type="scientific">Phallusia mammillata</name>
    <dbReference type="NCBI Taxonomy" id="59560"/>
    <lineage>
        <taxon>Eukaryota</taxon>
        <taxon>Metazoa</taxon>
        <taxon>Chordata</taxon>
        <taxon>Tunicata</taxon>
        <taxon>Ascidiacea</taxon>
        <taxon>Phlebobranchia</taxon>
        <taxon>Ascidiidae</taxon>
        <taxon>Phallusia</taxon>
    </lineage>
</organism>
<gene>
    <name evidence="1" type="primary">LOC104266555-003</name>
</gene>
<dbReference type="AlphaFoldDB" id="A0A6F9DIC8"/>
<dbReference type="EMBL" id="LR787362">
    <property type="protein sequence ID" value="CAB3263224.1"/>
    <property type="molecule type" value="mRNA"/>
</dbReference>
<sequence>MYDDGNEVYFTANEVRRKANYNQNYNDSGWTFSTLPVHPFMAFFTLATDSRDDSVYIIEVESNLGADGSGTFQNFSGSLSLNGFFLEFQGIQVFGADDPSVCEVYFYINTERRNGGIFEFESPRQDRQYIRSTAKVRNHFGSGMLGYVLLSTEPDRKITQDELDAIMLNVLQLVSVQTIEMPPNVTITNTSISTVNATDAPVRSVADVTRVFHDRFRSANLDRHIRNFHSYQYDDSNTPQTKIND</sequence>
<evidence type="ECO:0000313" key="1">
    <source>
        <dbReference type="EMBL" id="CAB3263224.1"/>
    </source>
</evidence>
<accession>A0A6F9DIC8</accession>
<reference evidence="1" key="1">
    <citation type="submission" date="2020-04" db="EMBL/GenBank/DDBJ databases">
        <authorList>
            <person name="Neveu A P."/>
        </authorList>
    </citation>
    <scope>NUCLEOTIDE SEQUENCE</scope>
    <source>
        <tissue evidence="1">Whole embryo</tissue>
    </source>
</reference>
<proteinExistence type="evidence at transcript level"/>